<dbReference type="GO" id="GO:0004605">
    <property type="term" value="F:phosphatidate cytidylyltransferase activity"/>
    <property type="evidence" value="ECO:0007669"/>
    <property type="project" value="UniProtKB-EC"/>
</dbReference>
<evidence type="ECO:0000313" key="10">
    <source>
        <dbReference type="EMBL" id="CAE0455554.1"/>
    </source>
</evidence>
<feature type="transmembrane region" description="Helical" evidence="9">
    <location>
        <begin position="460"/>
        <end position="479"/>
    </location>
</feature>
<feature type="transmembrane region" description="Helical" evidence="9">
    <location>
        <begin position="317"/>
        <end position="335"/>
    </location>
</feature>
<evidence type="ECO:0000256" key="3">
    <source>
        <dbReference type="ARBA" id="ARBA00022679"/>
    </source>
</evidence>
<comment type="similarity">
    <text evidence="2 7">Belongs to the CDS family.</text>
</comment>
<comment type="subcellular location">
    <subcellularLocation>
        <location evidence="1">Membrane</location>
        <topology evidence="1">Multi-pass membrane protein</topology>
    </subcellularLocation>
</comment>
<keyword evidence="6 9" id="KW-0472">Membrane</keyword>
<name>A0A7S3V3Z9_9STRA</name>
<dbReference type="PANTHER" id="PTHR43535">
    <property type="entry name" value="PHOSPHATIDATE CYTIDYLYLTRANSFERASE"/>
    <property type="match status" value="1"/>
</dbReference>
<feature type="transmembrane region" description="Helical" evidence="9">
    <location>
        <begin position="220"/>
        <end position="251"/>
    </location>
</feature>
<keyword evidence="3 7" id="KW-0808">Transferase</keyword>
<evidence type="ECO:0000256" key="7">
    <source>
        <dbReference type="RuleBase" id="RU003938"/>
    </source>
</evidence>
<dbReference type="PROSITE" id="PS01315">
    <property type="entry name" value="CDS"/>
    <property type="match status" value="1"/>
</dbReference>
<feature type="transmembrane region" description="Helical" evidence="9">
    <location>
        <begin position="272"/>
        <end position="305"/>
    </location>
</feature>
<feature type="transmembrane region" description="Helical" evidence="9">
    <location>
        <begin position="379"/>
        <end position="403"/>
    </location>
</feature>
<evidence type="ECO:0000256" key="5">
    <source>
        <dbReference type="ARBA" id="ARBA00022989"/>
    </source>
</evidence>
<evidence type="ECO:0000256" key="1">
    <source>
        <dbReference type="ARBA" id="ARBA00004141"/>
    </source>
</evidence>
<comment type="catalytic activity">
    <reaction evidence="7">
        <text>a 1,2-diacyl-sn-glycero-3-phosphate + CTP + H(+) = a CDP-1,2-diacyl-sn-glycerol + diphosphate</text>
        <dbReference type="Rhea" id="RHEA:16229"/>
        <dbReference type="ChEBI" id="CHEBI:15378"/>
        <dbReference type="ChEBI" id="CHEBI:33019"/>
        <dbReference type="ChEBI" id="CHEBI:37563"/>
        <dbReference type="ChEBI" id="CHEBI:58332"/>
        <dbReference type="ChEBI" id="CHEBI:58608"/>
        <dbReference type="EC" id="2.7.7.41"/>
    </reaction>
</comment>
<evidence type="ECO:0000256" key="4">
    <source>
        <dbReference type="ARBA" id="ARBA00022692"/>
    </source>
</evidence>
<dbReference type="AlphaFoldDB" id="A0A7S3V3Z9"/>
<keyword evidence="8" id="KW-0175">Coiled coil</keyword>
<dbReference type="GO" id="GO:0005886">
    <property type="term" value="C:plasma membrane"/>
    <property type="evidence" value="ECO:0007669"/>
    <property type="project" value="TreeGrafter"/>
</dbReference>
<feature type="coiled-coil region" evidence="8">
    <location>
        <begin position="164"/>
        <end position="195"/>
    </location>
</feature>
<evidence type="ECO:0000256" key="2">
    <source>
        <dbReference type="ARBA" id="ARBA00010185"/>
    </source>
</evidence>
<organism evidence="10">
    <name type="scientific">Chaetoceros debilis</name>
    <dbReference type="NCBI Taxonomy" id="122233"/>
    <lineage>
        <taxon>Eukaryota</taxon>
        <taxon>Sar</taxon>
        <taxon>Stramenopiles</taxon>
        <taxon>Ochrophyta</taxon>
        <taxon>Bacillariophyta</taxon>
        <taxon>Coscinodiscophyceae</taxon>
        <taxon>Chaetocerotophycidae</taxon>
        <taxon>Chaetocerotales</taxon>
        <taxon>Chaetocerotaceae</taxon>
        <taxon>Chaetoceros</taxon>
    </lineage>
</organism>
<keyword evidence="4 7" id="KW-0812">Transmembrane</keyword>
<evidence type="ECO:0000256" key="8">
    <source>
        <dbReference type="SAM" id="Coils"/>
    </source>
</evidence>
<evidence type="ECO:0000256" key="9">
    <source>
        <dbReference type="SAM" id="Phobius"/>
    </source>
</evidence>
<protein>
    <recommendedName>
        <fullName evidence="7">Phosphatidate cytidylyltransferase</fullName>
        <ecNumber evidence="7">2.7.7.41</ecNumber>
    </recommendedName>
</protein>
<evidence type="ECO:0000256" key="6">
    <source>
        <dbReference type="ARBA" id="ARBA00023136"/>
    </source>
</evidence>
<comment type="pathway">
    <text evidence="7">Phospholipid metabolism; CDP-diacylglycerol biosynthesis; CDP-diacylglycerol from sn-glycerol 3-phosphate: step 3/3.</text>
</comment>
<dbReference type="GO" id="GO:0016024">
    <property type="term" value="P:CDP-diacylglycerol biosynthetic process"/>
    <property type="evidence" value="ECO:0007669"/>
    <property type="project" value="UniProtKB-UniPathway"/>
</dbReference>
<gene>
    <name evidence="10" type="ORF">CDEB00056_LOCUS395</name>
</gene>
<reference evidence="10" key="1">
    <citation type="submission" date="2021-01" db="EMBL/GenBank/DDBJ databases">
        <authorList>
            <person name="Corre E."/>
            <person name="Pelletier E."/>
            <person name="Niang G."/>
            <person name="Scheremetjew M."/>
            <person name="Finn R."/>
            <person name="Kale V."/>
            <person name="Holt S."/>
            <person name="Cochrane G."/>
            <person name="Meng A."/>
            <person name="Brown T."/>
            <person name="Cohen L."/>
        </authorList>
    </citation>
    <scope>NUCLEOTIDE SEQUENCE</scope>
    <source>
        <strain evidence="10">MM31A-1</strain>
    </source>
</reference>
<proteinExistence type="inferred from homology"/>
<dbReference type="UniPathway" id="UPA00557">
    <property type="reaction ID" value="UER00614"/>
</dbReference>
<dbReference type="InterPro" id="IPR000374">
    <property type="entry name" value="PC_trans"/>
</dbReference>
<sequence>MNTRKYKTPILTCGQSSIAMRALLIFISSSLLLSVSSFTTYSSGSLVSLTHRTQYRPTYATHNEALFSTTSDDAGANLNEKNLVNGVDNEKAEHAPNLIQIYLNYMTKLWRQTSTDERKKIAAAQAVTAIRRVKHIMEGEEYVDLANAHKGDTLEETDTRSGARDELLNACNTMLESIENEKEKKEKAVEAVLKSDDGNTAIEASTSNGAKPKKKSRSVLFGAAMGAIVAGWVFSGNIVFTTAFTAMTLLGQLEYYRMVMRTGVYPARKISVVGACAMFITALFAPNLHQICLPVFATYAMMWFLTMRRTVVTIPEIATTFTGMFYLGYIPSFWVRIRMIGTRVLDVPLHETTRLGPVLAPIIQPILGKMKDMGIMSPITTGSVFIFWTWISIAFSDVGGYFFGRRFGKTKLGKIAPAVGAASPNKTLEGFMGGSLFSACLGALGAWVMRWPYWYLTGPVHGILLAFLGLVGDLTASMLKRDSGLKDFGDLLPDHGGVMDRVDSFVFTAPYSWLMIQVFIPYLKSKSSMGIAIP</sequence>
<keyword evidence="5 9" id="KW-1133">Transmembrane helix</keyword>
<dbReference type="EMBL" id="HBIO01000535">
    <property type="protein sequence ID" value="CAE0455554.1"/>
    <property type="molecule type" value="Transcribed_RNA"/>
</dbReference>
<dbReference type="PANTHER" id="PTHR43535:SF1">
    <property type="entry name" value="PHOSPHATIDATE CYTIDYLYLTRANSFERASE"/>
    <property type="match status" value="1"/>
</dbReference>
<feature type="transmembrane region" description="Helical" evidence="9">
    <location>
        <begin position="430"/>
        <end position="448"/>
    </location>
</feature>
<dbReference type="EC" id="2.7.7.41" evidence="7"/>
<feature type="transmembrane region" description="Helical" evidence="9">
    <location>
        <begin position="505"/>
        <end position="523"/>
    </location>
</feature>
<accession>A0A7S3V3Z9</accession>
<keyword evidence="7" id="KW-0548">Nucleotidyltransferase</keyword>
<dbReference type="Pfam" id="PF01148">
    <property type="entry name" value="CTP_transf_1"/>
    <property type="match status" value="1"/>
</dbReference>